<dbReference type="EMBL" id="JAAAPO010000004">
    <property type="protein sequence ID" value="NBC37021.1"/>
    <property type="molecule type" value="Genomic_DNA"/>
</dbReference>
<evidence type="ECO:0000256" key="1">
    <source>
        <dbReference type="ARBA" id="ARBA00004141"/>
    </source>
</evidence>
<dbReference type="Pfam" id="PF07298">
    <property type="entry name" value="NnrU"/>
    <property type="match status" value="1"/>
</dbReference>
<evidence type="ECO:0000256" key="3">
    <source>
        <dbReference type="ARBA" id="ARBA00022989"/>
    </source>
</evidence>
<dbReference type="Gene3D" id="1.20.120.1630">
    <property type="match status" value="1"/>
</dbReference>
<accession>A0ABW9XES3</accession>
<organism evidence="7 8">
    <name type="scientific">Novosphingobium ovatum</name>
    <dbReference type="NCBI Taxonomy" id="1908523"/>
    <lineage>
        <taxon>Bacteria</taxon>
        <taxon>Pseudomonadati</taxon>
        <taxon>Pseudomonadota</taxon>
        <taxon>Alphaproteobacteria</taxon>
        <taxon>Sphingomonadales</taxon>
        <taxon>Sphingomonadaceae</taxon>
        <taxon>Novosphingobium</taxon>
    </lineage>
</organism>
<comment type="subcellular location">
    <subcellularLocation>
        <location evidence="1">Membrane</location>
        <topology evidence="1">Multi-pass membrane protein</topology>
    </subcellularLocation>
</comment>
<evidence type="ECO:0000313" key="7">
    <source>
        <dbReference type="EMBL" id="NBC37021.1"/>
    </source>
</evidence>
<evidence type="ECO:0000256" key="2">
    <source>
        <dbReference type="ARBA" id="ARBA00022692"/>
    </source>
</evidence>
<evidence type="ECO:0000259" key="6">
    <source>
        <dbReference type="Pfam" id="PF07298"/>
    </source>
</evidence>
<dbReference type="InterPro" id="IPR009915">
    <property type="entry name" value="NnrU_dom"/>
</dbReference>
<reference evidence="8" key="1">
    <citation type="submission" date="2020-01" db="EMBL/GenBank/DDBJ databases">
        <title>Sphingomonas sp. strain CSW-10.</title>
        <authorList>
            <person name="Chen W.-M."/>
        </authorList>
    </citation>
    <scope>NUCLEOTIDE SEQUENCE [LARGE SCALE GENOMIC DNA]</scope>
    <source>
        <strain evidence="8">FSY-8</strain>
    </source>
</reference>
<evidence type="ECO:0000256" key="5">
    <source>
        <dbReference type="SAM" id="Phobius"/>
    </source>
</evidence>
<evidence type="ECO:0000256" key="4">
    <source>
        <dbReference type="ARBA" id="ARBA00023136"/>
    </source>
</evidence>
<comment type="caution">
    <text evidence="7">The sequence shown here is derived from an EMBL/GenBank/DDBJ whole genome shotgun (WGS) entry which is preliminary data.</text>
</comment>
<feature type="transmembrane region" description="Helical" evidence="5">
    <location>
        <begin position="141"/>
        <end position="158"/>
    </location>
</feature>
<keyword evidence="2 5" id="KW-0812">Transmembrane</keyword>
<dbReference type="RefSeq" id="WP_161718714.1">
    <property type="nucleotide sequence ID" value="NZ_JAAAPO010000004.1"/>
</dbReference>
<proteinExistence type="predicted"/>
<feature type="transmembrane region" description="Helical" evidence="5">
    <location>
        <begin position="34"/>
        <end position="58"/>
    </location>
</feature>
<keyword evidence="4 5" id="KW-0472">Membrane</keyword>
<feature type="domain" description="NnrU" evidence="6">
    <location>
        <begin position="4"/>
        <end position="210"/>
    </location>
</feature>
<name>A0ABW9XES3_9SPHN</name>
<sequence>MLWLIIAALAFVGGHFVLSHPLRACAVGLLGEKGFAGLYSLVAFAAMGAMVVAFRAVGPGGAMLWDGTGPAVWALASGLTLVGITLVLGSLRGNPALPNTPVETVAQARAAGVYAVTRHPMMWGIALWAAAHVLVAPTPRVIVLMGAMAVLALVGAALQDRKKAALMGQAWAAWAARTTYGLKLARLTQVSPMLWGIALLVWLAATYGHIHANHILAGVWRWVL</sequence>
<keyword evidence="8" id="KW-1185">Reference proteome</keyword>
<feature type="transmembrane region" description="Helical" evidence="5">
    <location>
        <begin position="193"/>
        <end position="210"/>
    </location>
</feature>
<keyword evidence="3 5" id="KW-1133">Transmembrane helix</keyword>
<protein>
    <submittedName>
        <fullName evidence="7">MFS transporter</fullName>
    </submittedName>
</protein>
<gene>
    <name evidence="7" type="ORF">GTZ99_10680</name>
</gene>
<dbReference type="Proteomes" id="UP000753724">
    <property type="component" value="Unassembled WGS sequence"/>
</dbReference>
<evidence type="ECO:0000313" key="8">
    <source>
        <dbReference type="Proteomes" id="UP000753724"/>
    </source>
</evidence>
<feature type="transmembrane region" description="Helical" evidence="5">
    <location>
        <begin position="70"/>
        <end position="91"/>
    </location>
</feature>